<dbReference type="InterPro" id="IPR000477">
    <property type="entry name" value="RT_dom"/>
</dbReference>
<protein>
    <submittedName>
        <fullName evidence="8">Uncharacterized protein</fullName>
    </submittedName>
</protein>
<evidence type="ECO:0000256" key="5">
    <source>
        <dbReference type="ARBA" id="ARBA00023268"/>
    </source>
</evidence>
<evidence type="ECO:0000259" key="7">
    <source>
        <dbReference type="Pfam" id="PF17919"/>
    </source>
</evidence>
<sequence length="247" mass="28368">MERKKPYVYRIPEALKGKLDEQIGELLDVGLIEESDLDIAHPVVCVYKKDGSVRLCVDYRTLNAVTKPHDFPMENAVDLIAQYRFNVLPFGLKTAAATCQRVMNNSLKEFSEFERAYIDDLAIYSADIGTHLKHLDSHPLTELTKKRAPEIFDWKEIHQTAFQDLKDKLSKTPELYTPTLEKLFIIHSDASQIGIGACLSQECDGKQYPICYASQKLTIAQQHWPMIEREAYAIVWSLKKFEPWIFG</sequence>
<keyword evidence="9" id="KW-1185">Reference proteome</keyword>
<keyword evidence="2" id="KW-0540">Nuclease</keyword>
<dbReference type="Pfam" id="PF17919">
    <property type="entry name" value="RT_RNaseH_2"/>
    <property type="match status" value="1"/>
</dbReference>
<dbReference type="InterPro" id="IPR043502">
    <property type="entry name" value="DNA/RNA_pol_sf"/>
</dbReference>
<dbReference type="InterPro" id="IPR041577">
    <property type="entry name" value="RT_RNaseH_2"/>
</dbReference>
<reference evidence="8 9" key="1">
    <citation type="journal article" date="2019" name="Sci. Rep.">
        <title>Orb-weaving spider Araneus ventricosus genome elucidates the spidroin gene catalogue.</title>
        <authorList>
            <person name="Kono N."/>
            <person name="Nakamura H."/>
            <person name="Ohtoshi R."/>
            <person name="Moran D.A.P."/>
            <person name="Shinohara A."/>
            <person name="Yoshida Y."/>
            <person name="Fujiwara M."/>
            <person name="Mori M."/>
            <person name="Tomita M."/>
            <person name="Arakawa K."/>
        </authorList>
    </citation>
    <scope>NUCLEOTIDE SEQUENCE [LARGE SCALE GENOMIC DNA]</scope>
</reference>
<dbReference type="AlphaFoldDB" id="A0A4Y2X2H5"/>
<dbReference type="SUPFAM" id="SSF56672">
    <property type="entry name" value="DNA/RNA polymerases"/>
    <property type="match status" value="1"/>
</dbReference>
<dbReference type="Pfam" id="PF00078">
    <property type="entry name" value="RVT_1"/>
    <property type="match status" value="1"/>
</dbReference>
<evidence type="ECO:0000256" key="2">
    <source>
        <dbReference type="ARBA" id="ARBA00022722"/>
    </source>
</evidence>
<dbReference type="InterPro" id="IPR050951">
    <property type="entry name" value="Retrovirus_Pol_polyprotein"/>
</dbReference>
<dbReference type="FunFam" id="3.10.20.370:FF:000001">
    <property type="entry name" value="Retrovirus-related Pol polyprotein from transposon 17.6-like protein"/>
    <property type="match status" value="1"/>
</dbReference>
<dbReference type="Gene3D" id="3.10.20.370">
    <property type="match status" value="1"/>
</dbReference>
<evidence type="ECO:0000256" key="3">
    <source>
        <dbReference type="ARBA" id="ARBA00022759"/>
    </source>
</evidence>
<keyword evidence="1" id="KW-0548">Nucleotidyltransferase</keyword>
<dbReference type="OrthoDB" id="6468568at2759"/>
<organism evidence="8 9">
    <name type="scientific">Araneus ventricosus</name>
    <name type="common">Orbweaver spider</name>
    <name type="synonym">Epeira ventricosa</name>
    <dbReference type="NCBI Taxonomy" id="182803"/>
    <lineage>
        <taxon>Eukaryota</taxon>
        <taxon>Metazoa</taxon>
        <taxon>Ecdysozoa</taxon>
        <taxon>Arthropoda</taxon>
        <taxon>Chelicerata</taxon>
        <taxon>Arachnida</taxon>
        <taxon>Araneae</taxon>
        <taxon>Araneomorphae</taxon>
        <taxon>Entelegynae</taxon>
        <taxon>Araneoidea</taxon>
        <taxon>Araneidae</taxon>
        <taxon>Araneus</taxon>
    </lineage>
</organism>
<dbReference type="Proteomes" id="UP000499080">
    <property type="component" value="Unassembled WGS sequence"/>
</dbReference>
<dbReference type="InterPro" id="IPR043128">
    <property type="entry name" value="Rev_trsase/Diguanyl_cyclase"/>
</dbReference>
<evidence type="ECO:0000259" key="6">
    <source>
        <dbReference type="Pfam" id="PF00078"/>
    </source>
</evidence>
<dbReference type="CDD" id="cd01647">
    <property type="entry name" value="RT_LTR"/>
    <property type="match status" value="1"/>
</dbReference>
<name>A0A4Y2X2H5_ARAVE</name>
<evidence type="ECO:0000313" key="8">
    <source>
        <dbReference type="EMBL" id="GBO43895.1"/>
    </source>
</evidence>
<dbReference type="Gene3D" id="3.10.10.10">
    <property type="entry name" value="HIV Type 1 Reverse Transcriptase, subunit A, domain 1"/>
    <property type="match status" value="2"/>
</dbReference>
<evidence type="ECO:0000256" key="1">
    <source>
        <dbReference type="ARBA" id="ARBA00022695"/>
    </source>
</evidence>
<accession>A0A4Y2X2H5</accession>
<gene>
    <name evidence="8" type="ORF">AVEN_57693_1</name>
</gene>
<dbReference type="GO" id="GO:0003964">
    <property type="term" value="F:RNA-directed DNA polymerase activity"/>
    <property type="evidence" value="ECO:0007669"/>
    <property type="project" value="UniProtKB-KW"/>
</dbReference>
<evidence type="ECO:0000256" key="4">
    <source>
        <dbReference type="ARBA" id="ARBA00022918"/>
    </source>
</evidence>
<dbReference type="PANTHER" id="PTHR37984:SF5">
    <property type="entry name" value="PROTEIN NYNRIN-LIKE"/>
    <property type="match status" value="1"/>
</dbReference>
<dbReference type="GO" id="GO:0004519">
    <property type="term" value="F:endonuclease activity"/>
    <property type="evidence" value="ECO:0007669"/>
    <property type="project" value="UniProtKB-KW"/>
</dbReference>
<feature type="domain" description="Reverse transcriptase" evidence="6">
    <location>
        <begin position="81"/>
        <end position="136"/>
    </location>
</feature>
<keyword evidence="4" id="KW-0695">RNA-directed DNA polymerase</keyword>
<dbReference type="Gene3D" id="3.30.70.270">
    <property type="match status" value="2"/>
</dbReference>
<keyword evidence="3" id="KW-0378">Hydrolase</keyword>
<keyword evidence="1" id="KW-0808">Transferase</keyword>
<proteinExistence type="predicted"/>
<keyword evidence="3" id="KW-0255">Endonuclease</keyword>
<comment type="caution">
    <text evidence="8">The sequence shown here is derived from an EMBL/GenBank/DDBJ whole genome shotgun (WGS) entry which is preliminary data.</text>
</comment>
<feature type="domain" description="Reverse transcriptase/retrotransposon-derived protein RNase H-like" evidence="7">
    <location>
        <begin position="154"/>
        <end position="247"/>
    </location>
</feature>
<dbReference type="EMBL" id="BGPR01070464">
    <property type="protein sequence ID" value="GBO43895.1"/>
    <property type="molecule type" value="Genomic_DNA"/>
</dbReference>
<evidence type="ECO:0000313" key="9">
    <source>
        <dbReference type="Proteomes" id="UP000499080"/>
    </source>
</evidence>
<dbReference type="PANTHER" id="PTHR37984">
    <property type="entry name" value="PROTEIN CBG26694"/>
    <property type="match status" value="1"/>
</dbReference>
<keyword evidence="5" id="KW-0511">Multifunctional enzyme</keyword>